<sequence length="92" mass="9887">MKRIAACLLLGPGLTNCAESVPVPTPSLVGKWEQLTVHQVFHDRRIGLPGTDEWVKNDPGSLWLEFTANGSLTLVHNGVATPTATTYAYQAG</sequence>
<gene>
    <name evidence="1" type="ORF">GCM10022409_33980</name>
</gene>
<keyword evidence="2" id="KW-1185">Reference proteome</keyword>
<protein>
    <recommendedName>
        <fullName evidence="3">Lipocalin-like domain-containing protein</fullName>
    </recommendedName>
</protein>
<evidence type="ECO:0008006" key="3">
    <source>
        <dbReference type="Google" id="ProtNLM"/>
    </source>
</evidence>
<name>A0ABP7UJL4_9BACT</name>
<organism evidence="1 2">
    <name type="scientific">Hymenobacter glaciei</name>
    <dbReference type="NCBI Taxonomy" id="877209"/>
    <lineage>
        <taxon>Bacteria</taxon>
        <taxon>Pseudomonadati</taxon>
        <taxon>Bacteroidota</taxon>
        <taxon>Cytophagia</taxon>
        <taxon>Cytophagales</taxon>
        <taxon>Hymenobacteraceae</taxon>
        <taxon>Hymenobacter</taxon>
    </lineage>
</organism>
<dbReference type="Proteomes" id="UP001501469">
    <property type="component" value="Unassembled WGS sequence"/>
</dbReference>
<proteinExistence type="predicted"/>
<accession>A0ABP7UJL4</accession>
<evidence type="ECO:0000313" key="2">
    <source>
        <dbReference type="Proteomes" id="UP001501469"/>
    </source>
</evidence>
<comment type="caution">
    <text evidence="1">The sequence shown here is derived from an EMBL/GenBank/DDBJ whole genome shotgun (WGS) entry which is preliminary data.</text>
</comment>
<evidence type="ECO:0000313" key="1">
    <source>
        <dbReference type="EMBL" id="GAA4045144.1"/>
    </source>
</evidence>
<reference evidence="2" key="1">
    <citation type="journal article" date="2019" name="Int. J. Syst. Evol. Microbiol.">
        <title>The Global Catalogue of Microorganisms (GCM) 10K type strain sequencing project: providing services to taxonomists for standard genome sequencing and annotation.</title>
        <authorList>
            <consortium name="The Broad Institute Genomics Platform"/>
            <consortium name="The Broad Institute Genome Sequencing Center for Infectious Disease"/>
            <person name="Wu L."/>
            <person name="Ma J."/>
        </authorList>
    </citation>
    <scope>NUCLEOTIDE SEQUENCE [LARGE SCALE GENOMIC DNA]</scope>
    <source>
        <strain evidence="2">JCM 17225</strain>
    </source>
</reference>
<dbReference type="EMBL" id="BAABDK010000026">
    <property type="protein sequence ID" value="GAA4045144.1"/>
    <property type="molecule type" value="Genomic_DNA"/>
</dbReference>
<dbReference type="RefSeq" id="WP_345056875.1">
    <property type="nucleotide sequence ID" value="NZ_BAABDK010000026.1"/>
</dbReference>